<dbReference type="InterPro" id="IPR036388">
    <property type="entry name" value="WH-like_DNA-bd_sf"/>
</dbReference>
<feature type="domain" description="RNA polymerase sigma factor 70 region 4 type 2" evidence="7">
    <location>
        <begin position="107"/>
        <end position="159"/>
    </location>
</feature>
<dbReference type="Gene3D" id="1.10.10.10">
    <property type="entry name" value="Winged helix-like DNA-binding domain superfamily/Winged helix DNA-binding domain"/>
    <property type="match status" value="1"/>
</dbReference>
<organism evidence="8 9">
    <name type="scientific">Streptacidiphilus monticola</name>
    <dbReference type="NCBI Taxonomy" id="2161674"/>
    <lineage>
        <taxon>Bacteria</taxon>
        <taxon>Bacillati</taxon>
        <taxon>Actinomycetota</taxon>
        <taxon>Actinomycetes</taxon>
        <taxon>Kitasatosporales</taxon>
        <taxon>Streptomycetaceae</taxon>
        <taxon>Streptacidiphilus</taxon>
    </lineage>
</organism>
<keyword evidence="9" id="KW-1185">Reference proteome</keyword>
<accession>A0ABW1FYG0</accession>
<evidence type="ECO:0000256" key="5">
    <source>
        <dbReference type="SAM" id="MobiDB-lite"/>
    </source>
</evidence>
<name>A0ABW1FYG0_9ACTN</name>
<keyword evidence="2" id="KW-0805">Transcription regulation</keyword>
<dbReference type="RefSeq" id="WP_380580851.1">
    <property type="nucleotide sequence ID" value="NZ_JBHSQJ010000021.1"/>
</dbReference>
<sequence length="330" mass="35034">MQTSAREAFDALELDATARLTWQTYLLTGHRHRAAHCVRRAFQLAWNNWAVVGADSSPEGWVRARAMELALSPWHRGGPRMQHLLRLPHRQLRVPDDTPGHLGLRDRALVRALLRLPRPQRHALVLHDVVGLDWKQTATEVESSTPAAYGRVARARRQLARSVPALVGDDPSSAGFGRRLGAQARAAAIRSCGAEPRNVRPARTRMRARLHDGGLTVAAAVLVLGTVGAIAGATADGGSFAREAPVRATPASPTSAPTSTSPAAVTAARVGGGTPARGAAAEAPAEVADPGLWQRAAFPATPLRVPSRAADRAAPAWSFCGLFAIPCGHH</sequence>
<evidence type="ECO:0000256" key="6">
    <source>
        <dbReference type="SAM" id="Phobius"/>
    </source>
</evidence>
<evidence type="ECO:0000256" key="3">
    <source>
        <dbReference type="ARBA" id="ARBA00023082"/>
    </source>
</evidence>
<feature type="compositionally biased region" description="Low complexity" evidence="5">
    <location>
        <begin position="246"/>
        <end position="269"/>
    </location>
</feature>
<keyword evidence="4" id="KW-0804">Transcription</keyword>
<keyword evidence="6" id="KW-0812">Transmembrane</keyword>
<evidence type="ECO:0000256" key="1">
    <source>
        <dbReference type="ARBA" id="ARBA00010641"/>
    </source>
</evidence>
<feature type="transmembrane region" description="Helical" evidence="6">
    <location>
        <begin position="213"/>
        <end position="233"/>
    </location>
</feature>
<protein>
    <submittedName>
        <fullName evidence="8">Sigma factor-like helix-turn-helix DNA-binding protein</fullName>
    </submittedName>
</protein>
<dbReference type="EMBL" id="JBHSQJ010000021">
    <property type="protein sequence ID" value="MFC5906938.1"/>
    <property type="molecule type" value="Genomic_DNA"/>
</dbReference>
<gene>
    <name evidence="8" type="ORF">ACFP3V_06885</name>
</gene>
<dbReference type="InterPro" id="IPR013249">
    <property type="entry name" value="RNA_pol_sigma70_r4_t2"/>
</dbReference>
<dbReference type="InterPro" id="IPR013324">
    <property type="entry name" value="RNA_pol_sigma_r3/r4-like"/>
</dbReference>
<reference evidence="9" key="1">
    <citation type="journal article" date="2019" name="Int. J. Syst. Evol. Microbiol.">
        <title>The Global Catalogue of Microorganisms (GCM) 10K type strain sequencing project: providing services to taxonomists for standard genome sequencing and annotation.</title>
        <authorList>
            <consortium name="The Broad Institute Genomics Platform"/>
            <consortium name="The Broad Institute Genome Sequencing Center for Infectious Disease"/>
            <person name="Wu L."/>
            <person name="Ma J."/>
        </authorList>
    </citation>
    <scope>NUCLEOTIDE SEQUENCE [LARGE SCALE GENOMIC DNA]</scope>
    <source>
        <strain evidence="9">JCM 4816</strain>
    </source>
</reference>
<proteinExistence type="inferred from homology"/>
<evidence type="ECO:0000259" key="7">
    <source>
        <dbReference type="Pfam" id="PF08281"/>
    </source>
</evidence>
<dbReference type="Proteomes" id="UP001596174">
    <property type="component" value="Unassembled WGS sequence"/>
</dbReference>
<dbReference type="Pfam" id="PF08281">
    <property type="entry name" value="Sigma70_r4_2"/>
    <property type="match status" value="1"/>
</dbReference>
<evidence type="ECO:0000256" key="2">
    <source>
        <dbReference type="ARBA" id="ARBA00023015"/>
    </source>
</evidence>
<feature type="compositionally biased region" description="Low complexity" evidence="5">
    <location>
        <begin position="276"/>
        <end position="285"/>
    </location>
</feature>
<evidence type="ECO:0000313" key="9">
    <source>
        <dbReference type="Proteomes" id="UP001596174"/>
    </source>
</evidence>
<keyword evidence="3" id="KW-0731">Sigma factor</keyword>
<comment type="caution">
    <text evidence="8">The sequence shown here is derived from an EMBL/GenBank/DDBJ whole genome shotgun (WGS) entry which is preliminary data.</text>
</comment>
<keyword evidence="6" id="KW-1133">Transmembrane helix</keyword>
<comment type="similarity">
    <text evidence="1">Belongs to the sigma-70 factor family. ECF subfamily.</text>
</comment>
<evidence type="ECO:0000313" key="8">
    <source>
        <dbReference type="EMBL" id="MFC5906938.1"/>
    </source>
</evidence>
<keyword evidence="6" id="KW-0472">Membrane</keyword>
<evidence type="ECO:0000256" key="4">
    <source>
        <dbReference type="ARBA" id="ARBA00023163"/>
    </source>
</evidence>
<dbReference type="SUPFAM" id="SSF88659">
    <property type="entry name" value="Sigma3 and sigma4 domains of RNA polymerase sigma factors"/>
    <property type="match status" value="1"/>
</dbReference>
<feature type="region of interest" description="Disordered" evidence="5">
    <location>
        <begin position="244"/>
        <end position="285"/>
    </location>
</feature>